<dbReference type="SUPFAM" id="SSF49879">
    <property type="entry name" value="SMAD/FHA domain"/>
    <property type="match status" value="1"/>
</dbReference>
<evidence type="ECO:0000256" key="2">
    <source>
        <dbReference type="ARBA" id="ARBA00022741"/>
    </source>
</evidence>
<dbReference type="Gene3D" id="3.40.50.300">
    <property type="entry name" value="P-loop containing nucleotide triphosphate hydrolases"/>
    <property type="match status" value="2"/>
</dbReference>
<dbReference type="CDD" id="cd00060">
    <property type="entry name" value="FHA"/>
    <property type="match status" value="1"/>
</dbReference>
<dbReference type="InterPro" id="IPR000253">
    <property type="entry name" value="FHA_dom"/>
</dbReference>
<dbReference type="RefSeq" id="WP_301131354.1">
    <property type="nucleotide sequence ID" value="NZ_JAUHPW010000002.1"/>
</dbReference>
<dbReference type="Proteomes" id="UP001172728">
    <property type="component" value="Unassembled WGS sequence"/>
</dbReference>
<comment type="caution">
    <text evidence="6">The sequence shown here is derived from an EMBL/GenBank/DDBJ whole genome shotgun (WGS) entry which is preliminary data.</text>
</comment>
<evidence type="ECO:0000256" key="4">
    <source>
        <dbReference type="PROSITE-ProRule" id="PRU00289"/>
    </source>
</evidence>
<accession>A0ABT8G7M2</accession>
<dbReference type="PROSITE" id="PS50901">
    <property type="entry name" value="FTSK"/>
    <property type="match status" value="1"/>
</dbReference>
<dbReference type="Pfam" id="PF00498">
    <property type="entry name" value="FHA"/>
    <property type="match status" value="1"/>
</dbReference>
<feature type="binding site" evidence="4">
    <location>
        <begin position="405"/>
        <end position="412"/>
    </location>
    <ligand>
        <name>ATP</name>
        <dbReference type="ChEBI" id="CHEBI:30616"/>
    </ligand>
</feature>
<keyword evidence="2 4" id="KW-0547">Nucleotide-binding</keyword>
<dbReference type="CDD" id="cd01127">
    <property type="entry name" value="TrwB_TraG_TraD_VirD4"/>
    <property type="match status" value="1"/>
</dbReference>
<dbReference type="Gene3D" id="2.60.200.20">
    <property type="match status" value="1"/>
</dbReference>
<dbReference type="InterPro" id="IPR008984">
    <property type="entry name" value="SMAD_FHA_dom_sf"/>
</dbReference>
<evidence type="ECO:0000313" key="7">
    <source>
        <dbReference type="Proteomes" id="UP001172728"/>
    </source>
</evidence>
<feature type="domain" description="FtsK" evidence="5">
    <location>
        <begin position="387"/>
        <end position="575"/>
    </location>
</feature>
<keyword evidence="3 4" id="KW-0067">ATP-binding</keyword>
<evidence type="ECO:0000313" key="6">
    <source>
        <dbReference type="EMBL" id="MDN4474924.1"/>
    </source>
</evidence>
<dbReference type="InterPro" id="IPR050206">
    <property type="entry name" value="FtsK/SpoIIIE/SftA"/>
</dbReference>
<evidence type="ECO:0000256" key="3">
    <source>
        <dbReference type="ARBA" id="ARBA00022840"/>
    </source>
</evidence>
<dbReference type="PANTHER" id="PTHR22683">
    <property type="entry name" value="SPORULATION PROTEIN RELATED"/>
    <property type="match status" value="1"/>
</dbReference>
<proteinExistence type="predicted"/>
<organism evidence="6 7">
    <name type="scientific">Demequina litoralis</name>
    <dbReference type="NCBI Taxonomy" id="3051660"/>
    <lineage>
        <taxon>Bacteria</taxon>
        <taxon>Bacillati</taxon>
        <taxon>Actinomycetota</taxon>
        <taxon>Actinomycetes</taxon>
        <taxon>Micrococcales</taxon>
        <taxon>Demequinaceae</taxon>
        <taxon>Demequina</taxon>
    </lineage>
</organism>
<reference evidence="6" key="1">
    <citation type="submission" date="2023-06" db="EMBL/GenBank/DDBJ databases">
        <title>Sysu t00192.</title>
        <authorList>
            <person name="Gao L."/>
            <person name="Fang B.-Z."/>
            <person name="Li W.-J."/>
        </authorList>
    </citation>
    <scope>NUCLEOTIDE SEQUENCE</scope>
    <source>
        <strain evidence="6">SYSU T00192</strain>
    </source>
</reference>
<dbReference type="InterPro" id="IPR027417">
    <property type="entry name" value="P-loop_NTPase"/>
</dbReference>
<keyword evidence="1" id="KW-0597">Phosphoprotein</keyword>
<dbReference type="InterPro" id="IPR002543">
    <property type="entry name" value="FtsK_dom"/>
</dbReference>
<gene>
    <name evidence="6" type="ORF">QQX09_03525</name>
</gene>
<sequence>MVVTVEGVGDVEVAPGTPLDAILAAVRAPAAVWCGGVRLDGAHRAGRPPLVAGALLAPGPGPAPSPPAGPHLRVVAGPDAGATLVAHDGALVVGRDGAAPLADPALSRRHLVLGADGRVRDLGSRNGTVRERDGRSRRLGRVPRRLRPGDLVRAGGSVLRWVDPTATDDATAGTAAPARPATMLAGLAGAAAGAVALGAATGRWVIAVAMVGAPVAVAVAALARRRRGPAGVAPVGIEALAALPLPIAVEGTPERARAVVRAIVLARGAAAPPPLHEGWMRWLEDRLHDGDVRIVPPGVDAPSEAATVLDAGRGLMRRDGRTVPWELAAVAERTADVLARARASQQPADLPTVLRWADLPPPPHRADPDGGRAAGRRLVARLGVDADGPVDLDLDGDGPHVLVAGTTGAGKSALLETLVSALAHAHGPDRLGIALVDLKAGAGLGGCAALPHVRGLLTDLERASARRALLGLACELRERKRALSSAGVASWREWEDRPGAAAPARLLVVVDEFQELAALDPGFLPELARLAAQGRALGMHLVLATQRPAGAVSPAIRANVATVIALRAASASESQDLLGDAEAAALPAAVPGRAIVDSPHGRTTMQAALPLADPRPPVRPLGEPVPPSRPLAAAAAARWASAEAAAPLWLAPDPPDGPAPAGALGWLDLPEQRSRRPLAWDPRAGPLVVVGPRGSGRSGVLDAAAAAMPGAARLPADPREAARTLALAAAARPTALLIDDADIACTTLEPLLRGAAQALEDLARLVPLVLACGPGWGTRWASRSGLTVALGGLDRVEAALWGVPPALVGRPPEPGRGVAVTAAGAGECWIPRARAGPGRVLVRPLRCPADLAAGAIGVVGDEARALMLPRGGLRVVGPPGRARDHAVRVLAEAGAEPEAATRVAPGAGLVVVVEPTPMHVRELGIAATPGLADPSPPPGRVLVGRDGVYEAAQLRSVA</sequence>
<dbReference type="SUPFAM" id="SSF52540">
    <property type="entry name" value="P-loop containing nucleoside triphosphate hydrolases"/>
    <property type="match status" value="1"/>
</dbReference>
<evidence type="ECO:0000256" key="1">
    <source>
        <dbReference type="ARBA" id="ARBA00022553"/>
    </source>
</evidence>
<dbReference type="PANTHER" id="PTHR22683:SF1">
    <property type="entry name" value="TYPE VII SECRETION SYSTEM PROTEIN ESSC"/>
    <property type="match status" value="1"/>
</dbReference>
<dbReference type="Pfam" id="PF01580">
    <property type="entry name" value="FtsK_SpoIIIE"/>
    <property type="match status" value="1"/>
</dbReference>
<dbReference type="InterPro" id="IPR003593">
    <property type="entry name" value="AAA+_ATPase"/>
</dbReference>
<name>A0ABT8G7M2_9MICO</name>
<protein>
    <submittedName>
        <fullName evidence="6">FtsK/SpoIIIE domain-containing protein</fullName>
    </submittedName>
</protein>
<dbReference type="EMBL" id="JAUHPW010000002">
    <property type="protein sequence ID" value="MDN4474924.1"/>
    <property type="molecule type" value="Genomic_DNA"/>
</dbReference>
<evidence type="ECO:0000259" key="5">
    <source>
        <dbReference type="PROSITE" id="PS50901"/>
    </source>
</evidence>
<dbReference type="SMART" id="SM00382">
    <property type="entry name" value="AAA"/>
    <property type="match status" value="2"/>
</dbReference>
<keyword evidence="7" id="KW-1185">Reference proteome</keyword>